<keyword evidence="3 12" id="KW-1134">Transmembrane beta strand</keyword>
<keyword evidence="8" id="KW-0406">Ion transport</keyword>
<keyword evidence="4" id="KW-0410">Iron transport</keyword>
<dbReference type="InterPro" id="IPR012910">
    <property type="entry name" value="Plug_dom"/>
</dbReference>
<dbReference type="InterPro" id="IPR037066">
    <property type="entry name" value="Plug_dom_sf"/>
</dbReference>
<dbReference type="Pfam" id="PF07715">
    <property type="entry name" value="Plug"/>
    <property type="match status" value="1"/>
</dbReference>
<dbReference type="Gene3D" id="2.170.130.10">
    <property type="entry name" value="TonB-dependent receptor, plug domain"/>
    <property type="match status" value="1"/>
</dbReference>
<evidence type="ECO:0000256" key="6">
    <source>
        <dbReference type="ARBA" id="ARBA00022729"/>
    </source>
</evidence>
<keyword evidence="11 12" id="KW-0998">Cell outer membrane</keyword>
<keyword evidence="10 12" id="KW-0472">Membrane</keyword>
<comment type="subcellular location">
    <subcellularLocation>
        <location evidence="1 12">Cell outer membrane</location>
        <topology evidence="1 12">Multi-pass membrane protein</topology>
    </subcellularLocation>
</comment>
<dbReference type="RefSeq" id="WP_240096499.1">
    <property type="nucleotide sequence ID" value="NZ_JAJSON010000012.1"/>
</dbReference>
<evidence type="ECO:0000256" key="5">
    <source>
        <dbReference type="ARBA" id="ARBA00022692"/>
    </source>
</evidence>
<proteinExistence type="inferred from homology"/>
<evidence type="ECO:0000256" key="1">
    <source>
        <dbReference type="ARBA" id="ARBA00004571"/>
    </source>
</evidence>
<evidence type="ECO:0000256" key="4">
    <source>
        <dbReference type="ARBA" id="ARBA00022496"/>
    </source>
</evidence>
<dbReference type="PANTHER" id="PTHR32552:SF68">
    <property type="entry name" value="FERRICHROME OUTER MEMBRANE TRANSPORTER_PHAGE RECEPTOR"/>
    <property type="match status" value="1"/>
</dbReference>
<keyword evidence="5 12" id="KW-0812">Transmembrane</keyword>
<evidence type="ECO:0000256" key="3">
    <source>
        <dbReference type="ARBA" id="ARBA00022452"/>
    </source>
</evidence>
<feature type="domain" description="TonB-dependent receptor plug" evidence="15">
    <location>
        <begin position="115"/>
        <end position="221"/>
    </location>
</feature>
<evidence type="ECO:0000259" key="15">
    <source>
        <dbReference type="Pfam" id="PF07715"/>
    </source>
</evidence>
<feature type="domain" description="TonB-dependent receptor-like beta-barrel" evidence="14">
    <location>
        <begin position="297"/>
        <end position="720"/>
    </location>
</feature>
<evidence type="ECO:0000313" key="16">
    <source>
        <dbReference type="EMBL" id="MCG9970827.1"/>
    </source>
</evidence>
<dbReference type="PANTHER" id="PTHR32552">
    <property type="entry name" value="FERRICHROME IRON RECEPTOR-RELATED"/>
    <property type="match status" value="1"/>
</dbReference>
<dbReference type="Gene3D" id="2.40.170.20">
    <property type="entry name" value="TonB-dependent receptor, beta-barrel domain"/>
    <property type="match status" value="1"/>
</dbReference>
<dbReference type="EMBL" id="JAJSON010000012">
    <property type="protein sequence ID" value="MCG9970827.1"/>
    <property type="molecule type" value="Genomic_DNA"/>
</dbReference>
<keyword evidence="6" id="KW-0732">Signal</keyword>
<evidence type="ECO:0000256" key="12">
    <source>
        <dbReference type="PROSITE-ProRule" id="PRU01360"/>
    </source>
</evidence>
<accession>A0A9X1UUY0</accession>
<dbReference type="SUPFAM" id="SSF56935">
    <property type="entry name" value="Porins"/>
    <property type="match status" value="1"/>
</dbReference>
<dbReference type="GO" id="GO:0015344">
    <property type="term" value="F:siderophore uptake transmembrane transporter activity"/>
    <property type="evidence" value="ECO:0007669"/>
    <property type="project" value="TreeGrafter"/>
</dbReference>
<dbReference type="GO" id="GO:0009279">
    <property type="term" value="C:cell outer membrane"/>
    <property type="evidence" value="ECO:0007669"/>
    <property type="project" value="UniProtKB-SubCell"/>
</dbReference>
<evidence type="ECO:0000256" key="13">
    <source>
        <dbReference type="RuleBase" id="RU003357"/>
    </source>
</evidence>
<gene>
    <name evidence="16" type="ORF">LU635_04185</name>
</gene>
<dbReference type="SUPFAM" id="SSF49464">
    <property type="entry name" value="Carboxypeptidase regulatory domain-like"/>
    <property type="match status" value="1"/>
</dbReference>
<evidence type="ECO:0000256" key="11">
    <source>
        <dbReference type="ARBA" id="ARBA00023237"/>
    </source>
</evidence>
<comment type="caution">
    <text evidence="16">The sequence shown here is derived from an EMBL/GenBank/DDBJ whole genome shotgun (WGS) entry which is preliminary data.</text>
</comment>
<comment type="similarity">
    <text evidence="12 13">Belongs to the TonB-dependent receptor family.</text>
</comment>
<dbReference type="AlphaFoldDB" id="A0A9X1UUY0"/>
<keyword evidence="9 13" id="KW-0798">TonB box</keyword>
<name>A0A9X1UUY0_9FLAO</name>
<organism evidence="16 17">
    <name type="scientific">Christiangramia crocea</name>
    <dbReference type="NCBI Taxonomy" id="2904124"/>
    <lineage>
        <taxon>Bacteria</taxon>
        <taxon>Pseudomonadati</taxon>
        <taxon>Bacteroidota</taxon>
        <taxon>Flavobacteriia</taxon>
        <taxon>Flavobacteriales</taxon>
        <taxon>Flavobacteriaceae</taxon>
        <taxon>Christiangramia</taxon>
    </lineage>
</organism>
<keyword evidence="16" id="KW-0675">Receptor</keyword>
<evidence type="ECO:0000256" key="2">
    <source>
        <dbReference type="ARBA" id="ARBA00022448"/>
    </source>
</evidence>
<evidence type="ECO:0000256" key="7">
    <source>
        <dbReference type="ARBA" id="ARBA00023004"/>
    </source>
</evidence>
<dbReference type="InterPro" id="IPR000531">
    <property type="entry name" value="Beta-barrel_TonB"/>
</dbReference>
<dbReference type="InterPro" id="IPR008969">
    <property type="entry name" value="CarboxyPept-like_regulatory"/>
</dbReference>
<keyword evidence="17" id="KW-1185">Reference proteome</keyword>
<dbReference type="PROSITE" id="PS52016">
    <property type="entry name" value="TONB_DEPENDENT_REC_3"/>
    <property type="match status" value="1"/>
</dbReference>
<dbReference type="InterPro" id="IPR036942">
    <property type="entry name" value="Beta-barrel_TonB_sf"/>
</dbReference>
<protein>
    <submittedName>
        <fullName evidence="16">TonB-dependent receptor</fullName>
    </submittedName>
</protein>
<keyword evidence="7" id="KW-0408">Iron</keyword>
<dbReference type="InterPro" id="IPR039426">
    <property type="entry name" value="TonB-dep_rcpt-like"/>
</dbReference>
<evidence type="ECO:0000313" key="17">
    <source>
        <dbReference type="Proteomes" id="UP001139344"/>
    </source>
</evidence>
<dbReference type="Proteomes" id="UP001139344">
    <property type="component" value="Unassembled WGS sequence"/>
</dbReference>
<reference evidence="16" key="1">
    <citation type="submission" date="2021-12" db="EMBL/GenBank/DDBJ databases">
        <title>Description of Gramella crocea sp. nov., a new bacterium isolated from activated sludge.</title>
        <authorList>
            <person name="Zhang X."/>
        </authorList>
    </citation>
    <scope>NUCLEOTIDE SEQUENCE</scope>
    <source>
        <strain evidence="16">YB25</strain>
    </source>
</reference>
<keyword evidence="2 12" id="KW-0813">Transport</keyword>
<dbReference type="Pfam" id="PF00593">
    <property type="entry name" value="TonB_dep_Rec_b-barrel"/>
    <property type="match status" value="1"/>
</dbReference>
<sequence>MNRYLLIFIALIWINLLEAQSISGKIRDSHTGEAMGNVEIENIQSGRIVYSDSLGLFSLDGINYPLEVRFSYLGYKDRIRLLRSPKASLDVFMEREIGQLSEVVLRSTNIPRQLIRTPAAVSLISKNDLERSDNINLVQNFNYIPGVYVNQGALNTNKINIRGIGSRAQYSTNRIKAYINGIPLTTGEGELTLDDFDPEFLDGIEIYKGPVSSVFGAGLGGAINLYTERKTDNLRSVNGDFTYGSFNTRKTRMNITYVKDSLDLSVNYNKIDSEGYRENGDYDRISMTANAGLLNKKGNYWSFLYSYTNLKAFIPSSLNENDFLNDPQKAAFTWGQAAGYESYSKNLVGLSYEHKFSQNLRNQTSVFFSSRDGYEPRPFDILDDDRSSVGIRTKFNLETSLFRKPAQFSFGSEAMLEWYDIANFENLYEESDIPESVQGELLSQNHQSRNYINMFGQVNMDLSSKLLLELGFNFNTTAYSLEDEFAEDGVDQSGDYRFDPVFSPRLGLSYEVSSGKNFYTSVSHGFSTPTVAETLTPEGLINTDLQTEKGLNYEVGFKGNWLNNRLYTEVSLYSIQINDLLVARRVGEDQYVGLNAGKADRTGIEFTSSYVSSFTEDFQLNLFLNSNLNFYEYDRFVDRGEDYSGNEIPGTPQYMISPGIELNFQELSAHLNYQAFGEMALNDANTEYTDPYQLLNLKLNYDLHLSRGLDLGLNFGINNILDEHYAASVVTNAVGFGGAAPRYYYPGNPRNYFGGLSLKYML</sequence>
<evidence type="ECO:0000256" key="8">
    <source>
        <dbReference type="ARBA" id="ARBA00023065"/>
    </source>
</evidence>
<evidence type="ECO:0000256" key="10">
    <source>
        <dbReference type="ARBA" id="ARBA00023136"/>
    </source>
</evidence>
<evidence type="ECO:0000259" key="14">
    <source>
        <dbReference type="Pfam" id="PF00593"/>
    </source>
</evidence>
<evidence type="ECO:0000256" key="9">
    <source>
        <dbReference type="ARBA" id="ARBA00023077"/>
    </source>
</evidence>